<feature type="domain" description="BRCT" evidence="7">
    <location>
        <begin position="31"/>
        <end position="79"/>
    </location>
</feature>
<evidence type="ECO:0000256" key="3">
    <source>
        <dbReference type="ARBA" id="ARBA00022895"/>
    </source>
</evidence>
<evidence type="ECO:0000256" key="6">
    <source>
        <dbReference type="SAM" id="MobiDB-lite"/>
    </source>
</evidence>
<dbReference type="Gene3D" id="1.10.10.60">
    <property type="entry name" value="Homeodomain-like"/>
    <property type="match status" value="1"/>
</dbReference>
<evidence type="ECO:0000256" key="5">
    <source>
        <dbReference type="RuleBase" id="RU367107"/>
    </source>
</evidence>
<keyword evidence="3 5" id="KW-0779">Telomere</keyword>
<proteinExistence type="inferred from homology"/>
<dbReference type="CDD" id="cd11655">
    <property type="entry name" value="rap1_myb-like"/>
    <property type="match status" value="1"/>
</dbReference>
<dbReference type="SUPFAM" id="SSF46689">
    <property type="entry name" value="Homeodomain-like"/>
    <property type="match status" value="1"/>
</dbReference>
<name>A0ABP0DTP1_9PEZI</name>
<dbReference type="PROSITE" id="PS50172">
    <property type="entry name" value="BRCT"/>
    <property type="match status" value="1"/>
</dbReference>
<dbReference type="PANTHER" id="PTHR16466:SF6">
    <property type="entry name" value="TELOMERIC REPEAT-BINDING FACTOR 2-INTERACTING PROTEIN 1"/>
    <property type="match status" value="1"/>
</dbReference>
<feature type="compositionally biased region" description="Acidic residues" evidence="6">
    <location>
        <begin position="495"/>
        <end position="507"/>
    </location>
</feature>
<feature type="region of interest" description="Disordered" evidence="6">
    <location>
        <begin position="549"/>
        <end position="652"/>
    </location>
</feature>
<dbReference type="InterPro" id="IPR001357">
    <property type="entry name" value="BRCT_dom"/>
</dbReference>
<feature type="compositionally biased region" description="Basic and acidic residues" evidence="6">
    <location>
        <begin position="686"/>
        <end position="696"/>
    </location>
</feature>
<evidence type="ECO:0000256" key="1">
    <source>
        <dbReference type="ARBA" id="ARBA00010467"/>
    </source>
</evidence>
<evidence type="ECO:0000259" key="7">
    <source>
        <dbReference type="PROSITE" id="PS50172"/>
    </source>
</evidence>
<gene>
    <name evidence="8" type="ORF">SEPCBS57363_004051</name>
</gene>
<evidence type="ECO:0000313" key="8">
    <source>
        <dbReference type="EMBL" id="CAK7270340.1"/>
    </source>
</evidence>
<evidence type="ECO:0000256" key="2">
    <source>
        <dbReference type="ARBA" id="ARBA00022454"/>
    </source>
</evidence>
<feature type="compositionally biased region" description="Basic and acidic residues" evidence="6">
    <location>
        <begin position="87"/>
        <end position="104"/>
    </location>
</feature>
<evidence type="ECO:0000313" key="9">
    <source>
        <dbReference type="Proteomes" id="UP001642501"/>
    </source>
</evidence>
<feature type="region of interest" description="Disordered" evidence="6">
    <location>
        <begin position="186"/>
        <end position="235"/>
    </location>
</feature>
<dbReference type="EMBL" id="CAWUOM010000071">
    <property type="protein sequence ID" value="CAK7270340.1"/>
    <property type="molecule type" value="Genomic_DNA"/>
</dbReference>
<comment type="subunit">
    <text evidence="5">Homodimer.</text>
</comment>
<sequence length="696" mass="78173">MPFSFQGLKFWVSIHTPNRTKADINSHGGILVANEADADVRIMDPARAGSNPPPNMISPAWISECIKRQRQVDEEPFRVSKMAAQPIERRRQEPPPVREGRRQEAPTMPRPPAGSHTRVRNEYTAEDDHILVQWMRMQAARCAAQDVPLSTKGTKIYKELEQRCPHHTFHSWRARWLTRLSATTDLSVPPEGHSQLADRPQRVERPRLQTRTPGRNQAIEPEQAQSQAVSKDNSAGISGAPDELFFMDYDDFYIIKTAYIEWKKQMEQTGERAKPESTFFERAYRKKPYLSAQEWHHKYDKLRFLYTNSPSANEERSAAAPEKGSAGVLDEAQDNFEDQDHQDDDSGDDGLDIDVDTILNGVEVLDYKQQQFLACLDAYNEFLQVYVPPSFFIGGRYIETYTLWTAMQGASSGEPDRRSWGSIVKALGLDSTMHPALETQLAAWYDQNLKTLSSFLKEYLQECAEVDDVGDQEDDSNDDEEDVEVGAKDENGVAESDDDHDGEDVYPDDDKSAKNAPSAGKTTEPPDHGTGLISSARKLLSAAFLGGSRAAVTEARPAETPSKRVRIPGRDHAEAHSEEKDVDDASPSFETRLRAARVPARKTTANSDRMITEPETQDFAYDPETQQPEITFGDDEEEEVNTGQTPREEHMVTPSQQLLAANRNVAAVPLSLPASRRKRPAASPALRRDVPKRVTR</sequence>
<comment type="similarity">
    <text evidence="1 5">Belongs to the RAP1 family.</text>
</comment>
<keyword evidence="4 5" id="KW-0539">Nucleus</keyword>
<dbReference type="Pfam" id="PF08914">
    <property type="entry name" value="Myb_Rap1"/>
    <property type="match status" value="1"/>
</dbReference>
<dbReference type="Pfam" id="PF16589">
    <property type="entry name" value="BRCT_2"/>
    <property type="match status" value="1"/>
</dbReference>
<dbReference type="InterPro" id="IPR009057">
    <property type="entry name" value="Homeodomain-like_sf"/>
</dbReference>
<dbReference type="InterPro" id="IPR039595">
    <property type="entry name" value="TE2IP/Rap1"/>
</dbReference>
<feature type="region of interest" description="Disordered" evidence="6">
    <location>
        <begin position="87"/>
        <end position="120"/>
    </location>
</feature>
<feature type="region of interest" description="Disordered" evidence="6">
    <location>
        <begin position="468"/>
        <end position="532"/>
    </location>
</feature>
<feature type="compositionally biased region" description="Polar residues" evidence="6">
    <location>
        <begin position="223"/>
        <end position="235"/>
    </location>
</feature>
<comment type="function">
    <text evidence="5">Involved in the regulation of telomere length, clustering and has a specific role in telomere position effect (TPE).</text>
</comment>
<feature type="compositionally biased region" description="Acidic residues" evidence="6">
    <location>
        <begin position="468"/>
        <end position="484"/>
    </location>
</feature>
<organism evidence="8 9">
    <name type="scientific">Sporothrix epigloea</name>
    <dbReference type="NCBI Taxonomy" id="1892477"/>
    <lineage>
        <taxon>Eukaryota</taxon>
        <taxon>Fungi</taxon>
        <taxon>Dikarya</taxon>
        <taxon>Ascomycota</taxon>
        <taxon>Pezizomycotina</taxon>
        <taxon>Sordariomycetes</taxon>
        <taxon>Sordariomycetidae</taxon>
        <taxon>Ophiostomatales</taxon>
        <taxon>Ophiostomataceae</taxon>
        <taxon>Sporothrix</taxon>
    </lineage>
</organism>
<dbReference type="PANTHER" id="PTHR16466">
    <property type="entry name" value="TELOMERE REPEAT-BINDING FACTOR 2-INTERACTING PROTEIN 1"/>
    <property type="match status" value="1"/>
</dbReference>
<comment type="subcellular location">
    <subcellularLocation>
        <location evidence="5">Nucleus</location>
    </subcellularLocation>
    <subcellularLocation>
        <location evidence="5">Chromosome</location>
        <location evidence="5">Telomere</location>
    </subcellularLocation>
</comment>
<feature type="region of interest" description="Disordered" evidence="6">
    <location>
        <begin position="670"/>
        <end position="696"/>
    </location>
</feature>
<dbReference type="Proteomes" id="UP001642501">
    <property type="component" value="Unassembled WGS sequence"/>
</dbReference>
<keyword evidence="2 5" id="KW-0158">Chromosome</keyword>
<evidence type="ECO:0000256" key="4">
    <source>
        <dbReference type="ARBA" id="ARBA00023242"/>
    </source>
</evidence>
<feature type="compositionally biased region" description="Basic and acidic residues" evidence="6">
    <location>
        <begin position="568"/>
        <end position="579"/>
    </location>
</feature>
<comment type="caution">
    <text evidence="8">The sequence shown here is derived from an EMBL/GenBank/DDBJ whole genome shotgun (WGS) entry which is preliminary data.</text>
</comment>
<protein>
    <recommendedName>
        <fullName evidence="5">DNA-binding protein RAP1</fullName>
    </recommendedName>
</protein>
<accession>A0ABP0DTP1</accession>
<dbReference type="InterPro" id="IPR015010">
    <property type="entry name" value="TERF2IP_Myb"/>
</dbReference>
<reference evidence="8 9" key="1">
    <citation type="submission" date="2024-01" db="EMBL/GenBank/DDBJ databases">
        <authorList>
            <person name="Allen C."/>
            <person name="Tagirdzhanova G."/>
        </authorList>
    </citation>
    <scope>NUCLEOTIDE SEQUENCE [LARGE SCALE GENOMIC DNA]</scope>
    <source>
        <strain evidence="8 9">CBS 573.63</strain>
    </source>
</reference>
<keyword evidence="9" id="KW-1185">Reference proteome</keyword>